<dbReference type="Proteomes" id="UP000537890">
    <property type="component" value="Unassembled WGS sequence"/>
</dbReference>
<evidence type="ECO:0000313" key="6">
    <source>
        <dbReference type="Proteomes" id="UP000537890"/>
    </source>
</evidence>
<dbReference type="AlphaFoldDB" id="A0A7Z0MNY6"/>
<evidence type="ECO:0000256" key="2">
    <source>
        <dbReference type="ARBA" id="ARBA00022741"/>
    </source>
</evidence>
<protein>
    <recommendedName>
        <fullName evidence="7">Acetate kinase</fullName>
    </recommendedName>
</protein>
<dbReference type="Pfam" id="PF00871">
    <property type="entry name" value="Acetate_kinase"/>
    <property type="match status" value="1"/>
</dbReference>
<evidence type="ECO:0000256" key="3">
    <source>
        <dbReference type="ARBA" id="ARBA00022777"/>
    </source>
</evidence>
<comment type="caution">
    <text evidence="5">The sequence shown here is derived from an EMBL/GenBank/DDBJ whole genome shotgun (WGS) entry which is preliminary data.</text>
</comment>
<dbReference type="Gene3D" id="3.30.420.40">
    <property type="match status" value="1"/>
</dbReference>
<dbReference type="GO" id="GO:0005524">
    <property type="term" value="F:ATP binding"/>
    <property type="evidence" value="ECO:0007669"/>
    <property type="project" value="UniProtKB-KW"/>
</dbReference>
<dbReference type="GO" id="GO:0016301">
    <property type="term" value="F:kinase activity"/>
    <property type="evidence" value="ECO:0007669"/>
    <property type="project" value="UniProtKB-KW"/>
</dbReference>
<dbReference type="SUPFAM" id="SSF53067">
    <property type="entry name" value="Actin-like ATPase domain"/>
    <property type="match status" value="1"/>
</dbReference>
<keyword evidence="3" id="KW-0418">Kinase</keyword>
<evidence type="ECO:0008006" key="7">
    <source>
        <dbReference type="Google" id="ProtNLM"/>
    </source>
</evidence>
<dbReference type="InterPro" id="IPR043129">
    <property type="entry name" value="ATPase_NBD"/>
</dbReference>
<evidence type="ECO:0000313" key="5">
    <source>
        <dbReference type="EMBL" id="NYT46895.1"/>
    </source>
</evidence>
<dbReference type="EMBL" id="JACCHS010000054">
    <property type="protein sequence ID" value="NYT46895.1"/>
    <property type="molecule type" value="Genomic_DNA"/>
</dbReference>
<proteinExistence type="predicted"/>
<evidence type="ECO:0000256" key="4">
    <source>
        <dbReference type="ARBA" id="ARBA00022840"/>
    </source>
</evidence>
<keyword evidence="2" id="KW-0547">Nucleotide-binding</keyword>
<dbReference type="GO" id="GO:0016774">
    <property type="term" value="F:phosphotransferase activity, carboxyl group as acceptor"/>
    <property type="evidence" value="ECO:0007669"/>
    <property type="project" value="InterPro"/>
</dbReference>
<reference evidence="5 6" key="1">
    <citation type="submission" date="2020-05" db="EMBL/GenBank/DDBJ databases">
        <title>Horizontal transmission and recombination maintain forever young bacterial symbiont genomes.</title>
        <authorList>
            <person name="Russell S.L."/>
            <person name="Pepper-Tunick E."/>
            <person name="Svedberg J."/>
            <person name="Byrne A."/>
            <person name="Ruelas Castillo J."/>
            <person name="Vollmers C."/>
            <person name="Beinart R.A."/>
            <person name="Corbett-Detig R."/>
        </authorList>
    </citation>
    <scope>NUCLEOTIDE SEQUENCE [LARGE SCALE GENOMIC DNA]</scope>
    <source>
        <strain evidence="5">4727-3</strain>
    </source>
</reference>
<keyword evidence="1" id="KW-0808">Transferase</keyword>
<organism evidence="5 6">
    <name type="scientific">Candidatus Methanofishera endochildressiae</name>
    <dbReference type="NCBI Taxonomy" id="2738884"/>
    <lineage>
        <taxon>Bacteria</taxon>
        <taxon>Pseudomonadati</taxon>
        <taxon>Pseudomonadota</taxon>
        <taxon>Gammaproteobacteria</taxon>
        <taxon>Candidatus Methanofishera</taxon>
    </lineage>
</organism>
<sequence length="55" mass="6013">MYRPNALGIEIDPDKNNQTQGEISAIGKPEALVKILVIATNEELEIAQQAVMCCK</sequence>
<evidence type="ECO:0000256" key="1">
    <source>
        <dbReference type="ARBA" id="ARBA00022679"/>
    </source>
</evidence>
<name>A0A7Z0MNY6_9GAMM</name>
<dbReference type="InterPro" id="IPR000890">
    <property type="entry name" value="Aliphatic_acid_kin_short-chain"/>
</dbReference>
<accession>A0A7Z0MNY6</accession>
<gene>
    <name evidence="5" type="ORF">H0A75_03955</name>
</gene>
<keyword evidence="4" id="KW-0067">ATP-binding</keyword>